<keyword evidence="4" id="KW-0969">Cilium</keyword>
<evidence type="ECO:0000256" key="1">
    <source>
        <dbReference type="ARBA" id="ARBA00004230"/>
    </source>
</evidence>
<evidence type="ECO:0000313" key="11">
    <source>
        <dbReference type="EMBL" id="CAK80437.1"/>
    </source>
</evidence>
<evidence type="ECO:0000313" key="12">
    <source>
        <dbReference type="Proteomes" id="UP000000600"/>
    </source>
</evidence>
<comment type="similarity">
    <text evidence="6">Belongs to the CFAP45 family.</text>
</comment>
<reference evidence="11 12" key="1">
    <citation type="journal article" date="2006" name="Nature">
        <title>Global trends of whole-genome duplications revealed by the ciliate Paramecium tetraurelia.</title>
        <authorList>
            <consortium name="Genoscope"/>
            <person name="Aury J.-M."/>
            <person name="Jaillon O."/>
            <person name="Duret L."/>
            <person name="Noel B."/>
            <person name="Jubin C."/>
            <person name="Porcel B.M."/>
            <person name="Segurens B."/>
            <person name="Daubin V."/>
            <person name="Anthouard V."/>
            <person name="Aiach N."/>
            <person name="Arnaiz O."/>
            <person name="Billaut A."/>
            <person name="Beisson J."/>
            <person name="Blanc I."/>
            <person name="Bouhouche K."/>
            <person name="Camara F."/>
            <person name="Duharcourt S."/>
            <person name="Guigo R."/>
            <person name="Gogendeau D."/>
            <person name="Katinka M."/>
            <person name="Keller A.-M."/>
            <person name="Kissmehl R."/>
            <person name="Klotz C."/>
            <person name="Koll F."/>
            <person name="Le Moue A."/>
            <person name="Lepere C."/>
            <person name="Malinsky S."/>
            <person name="Nowacki M."/>
            <person name="Nowak J.K."/>
            <person name="Plattner H."/>
            <person name="Poulain J."/>
            <person name="Ruiz F."/>
            <person name="Serrano V."/>
            <person name="Zagulski M."/>
            <person name="Dessen P."/>
            <person name="Betermier M."/>
            <person name="Weissenbach J."/>
            <person name="Scarpelli C."/>
            <person name="Schachter V."/>
            <person name="Sperling L."/>
            <person name="Meyer E."/>
            <person name="Cohen J."/>
            <person name="Wincker P."/>
        </authorList>
    </citation>
    <scope>NUCLEOTIDE SEQUENCE [LARGE SCALE GENOMIC DNA]</scope>
    <source>
        <strain evidence="11 12">Stock d4-2</strain>
    </source>
</reference>
<gene>
    <name evidence="11" type="ORF">GSPATT00015333001</name>
</gene>
<accession>A0DBM0</accession>
<dbReference type="Pfam" id="PF13868">
    <property type="entry name" value="TPH"/>
    <property type="match status" value="1"/>
</dbReference>
<evidence type="ECO:0000256" key="9">
    <source>
        <dbReference type="SAM" id="MobiDB-lite"/>
    </source>
</evidence>
<dbReference type="PANTHER" id="PTHR15504">
    <property type="entry name" value="NASOPHARYNGEAL EPITHELIUM SPECIFIC PROTEIN 1"/>
    <property type="match status" value="1"/>
</dbReference>
<dbReference type="GO" id="GO:0031514">
    <property type="term" value="C:motile cilium"/>
    <property type="evidence" value="ECO:0007669"/>
    <property type="project" value="UniProtKB-SubCell"/>
</dbReference>
<feature type="region of interest" description="Disordered" evidence="9">
    <location>
        <begin position="597"/>
        <end position="623"/>
    </location>
</feature>
<feature type="coiled-coil region" evidence="8">
    <location>
        <begin position="325"/>
        <end position="352"/>
    </location>
</feature>
<dbReference type="Proteomes" id="UP000000600">
    <property type="component" value="Unassembled WGS sequence"/>
</dbReference>
<evidence type="ECO:0000256" key="2">
    <source>
        <dbReference type="ARBA" id="ARBA00022846"/>
    </source>
</evidence>
<feature type="region of interest" description="Disordered" evidence="9">
    <location>
        <begin position="510"/>
        <end position="532"/>
    </location>
</feature>
<dbReference type="AlphaFoldDB" id="A0DBM0"/>
<dbReference type="InterPro" id="IPR043597">
    <property type="entry name" value="TPH_dom"/>
</dbReference>
<name>A0DBM0_PARTE</name>
<dbReference type="InParanoid" id="A0DBM0"/>
<dbReference type="KEGG" id="ptm:GSPATT00015333001"/>
<dbReference type="RefSeq" id="XP_001447834.1">
    <property type="nucleotide sequence ID" value="XM_001447797.1"/>
</dbReference>
<dbReference type="HOGENOM" id="CLU_026959_0_0_1"/>
<keyword evidence="3 8" id="KW-0175">Coiled coil</keyword>
<feature type="coiled-coil region" evidence="8">
    <location>
        <begin position="246"/>
        <end position="273"/>
    </location>
</feature>
<dbReference type="InterPro" id="IPR033253">
    <property type="entry name" value="CFAP45"/>
</dbReference>
<comment type="subcellular location">
    <subcellularLocation>
        <location evidence="1">Cell projection</location>
        <location evidence="1">Cilium</location>
        <location evidence="1">Flagellum</location>
    </subcellularLocation>
</comment>
<evidence type="ECO:0000256" key="4">
    <source>
        <dbReference type="ARBA" id="ARBA00023069"/>
    </source>
</evidence>
<keyword evidence="2" id="KW-0282">Flagellum</keyword>
<sequence>MYEYWNGQDLQNRHPNNFDQQGNQFIQQIITNITHILDHFNQQKFINTLTILSEIKVQSLHFNAKKLAQSSDELQDYISQYMEVDGNTLRLNGQFQQGEKQKSAQLLLQMIETAQGTMRDWYKFQHQQLEIEKFEERVDLLRHNFSLKQSQNCCGSQILNLWYVSIFIITKSKISRPASCKSRKSEVDESLFGSNKKNDAKTAKVIQSVRKGDNSNPDVVLIGEAELQRMKNNAIVTTKEEQLYQKKLLEEQKEKQMTAAKAKKQRMISLEEEKKKQIPLTAQQQEDKVVKDSLNARAAEILNEQLDDVKEMNKMVMYAKCVTIRDKQLQEKQQLKEQFKNQEKRKDLMMEIERLKSVKYYEEKDIQHKHELKQGHGIIVEQIKERELIRLKEKEEQEREGQVMIKQIKQVQVEDQQKNLQRKHMQKKLQDEILEANSKAIVVKEKRRLEEKEEEEKITKYNLEKAQKDAEIVEEQRRIKEEKERDVQRLREMQEKAQDRQAELDLLRAKRAMEQNERAAREKERREAELRQKLNSELYQARKVQQNEKQEKLEEQARLERDEFQRVIQKQKQERENELRLQQEKEYLVKKHAEELRKQISTNEEKRKQEERDKLEEGKKIRDKMVNEKKLLENIKDQKLKGLNDNTIPDKYKAELAKKKINIQI</sequence>
<proteinExistence type="inferred from homology"/>
<evidence type="ECO:0000256" key="5">
    <source>
        <dbReference type="ARBA" id="ARBA00023273"/>
    </source>
</evidence>
<dbReference type="EMBL" id="CT868363">
    <property type="protein sequence ID" value="CAK80437.1"/>
    <property type="molecule type" value="Genomic_DNA"/>
</dbReference>
<evidence type="ECO:0000256" key="7">
    <source>
        <dbReference type="ARBA" id="ARBA00034142"/>
    </source>
</evidence>
<keyword evidence="12" id="KW-1185">Reference proteome</keyword>
<keyword evidence="5" id="KW-0966">Cell projection</keyword>
<evidence type="ECO:0000256" key="6">
    <source>
        <dbReference type="ARBA" id="ARBA00034116"/>
    </source>
</evidence>
<evidence type="ECO:0000259" key="10">
    <source>
        <dbReference type="Pfam" id="PF13868"/>
    </source>
</evidence>
<dbReference type="eggNOG" id="ENOG502QPRZ">
    <property type="taxonomic scope" value="Eukaryota"/>
</dbReference>
<evidence type="ECO:0000256" key="3">
    <source>
        <dbReference type="ARBA" id="ARBA00023054"/>
    </source>
</evidence>
<dbReference type="STRING" id="5888.A0DBM0"/>
<dbReference type="PANTHER" id="PTHR15504:SF0">
    <property type="entry name" value="CILIA- AND FLAGELLA-ASSOCIATED PROTEIN 45"/>
    <property type="match status" value="1"/>
</dbReference>
<organism evidence="11 12">
    <name type="scientific">Paramecium tetraurelia</name>
    <dbReference type="NCBI Taxonomy" id="5888"/>
    <lineage>
        <taxon>Eukaryota</taxon>
        <taxon>Sar</taxon>
        <taxon>Alveolata</taxon>
        <taxon>Ciliophora</taxon>
        <taxon>Intramacronucleata</taxon>
        <taxon>Oligohymenophorea</taxon>
        <taxon>Peniculida</taxon>
        <taxon>Parameciidae</taxon>
        <taxon>Paramecium</taxon>
    </lineage>
</organism>
<feature type="domain" description="Trichohyalin-plectin-homology" evidence="10">
    <location>
        <begin position="302"/>
        <end position="647"/>
    </location>
</feature>
<evidence type="ECO:0000256" key="8">
    <source>
        <dbReference type="SAM" id="Coils"/>
    </source>
</evidence>
<dbReference type="GeneID" id="5033619"/>
<dbReference type="OMA" id="HEAAYNQ"/>
<dbReference type="OrthoDB" id="1902038at2759"/>
<protein>
    <recommendedName>
        <fullName evidence="7">Cilia- and flagella-associated protein 45</fullName>
    </recommendedName>
</protein>